<keyword evidence="6 8" id="KW-1133">Transmembrane helix</keyword>
<evidence type="ECO:0000256" key="2">
    <source>
        <dbReference type="ARBA" id="ARBA00022448"/>
    </source>
</evidence>
<feature type="transmembrane region" description="Helical" evidence="8">
    <location>
        <begin position="1353"/>
        <end position="1373"/>
    </location>
</feature>
<evidence type="ECO:0000256" key="3">
    <source>
        <dbReference type="ARBA" id="ARBA00022692"/>
    </source>
</evidence>
<dbReference type="GO" id="GO:0016020">
    <property type="term" value="C:membrane"/>
    <property type="evidence" value="ECO:0007669"/>
    <property type="project" value="UniProtKB-SubCell"/>
</dbReference>
<accession>D3B4E8</accession>
<feature type="transmembrane region" description="Helical" evidence="8">
    <location>
        <begin position="1248"/>
        <end position="1268"/>
    </location>
</feature>
<feature type="transmembrane region" description="Helical" evidence="8">
    <location>
        <begin position="436"/>
        <end position="456"/>
    </location>
</feature>
<feature type="transmembrane region" description="Helical" evidence="8">
    <location>
        <begin position="1112"/>
        <end position="1129"/>
    </location>
</feature>
<evidence type="ECO:0000256" key="7">
    <source>
        <dbReference type="ARBA" id="ARBA00023136"/>
    </source>
</evidence>
<evidence type="ECO:0000256" key="4">
    <source>
        <dbReference type="ARBA" id="ARBA00022741"/>
    </source>
</evidence>
<keyword evidence="4" id="KW-0547">Nucleotide-binding</keyword>
<evidence type="ECO:0000256" key="1">
    <source>
        <dbReference type="ARBA" id="ARBA00004141"/>
    </source>
</evidence>
<dbReference type="PROSITE" id="PS50893">
    <property type="entry name" value="ABC_TRANSPORTER_2"/>
    <property type="match status" value="2"/>
</dbReference>
<dbReference type="InterPro" id="IPR003593">
    <property type="entry name" value="AAA+_ATPase"/>
</dbReference>
<evidence type="ECO:0000256" key="5">
    <source>
        <dbReference type="ARBA" id="ARBA00022840"/>
    </source>
</evidence>
<dbReference type="CDD" id="cd03232">
    <property type="entry name" value="ABCG_PDR_domain2"/>
    <property type="match status" value="1"/>
</dbReference>
<sequence length="1377" mass="156264">MNQQIELDLIRKESIDRIENQLFPSEYELTSDRSSTSNLSVNQYAEYNHDIANTPVIYNAEKTTIMERFLLLTGANNSSTEQSVIVNHLSYDVYERKQLFKPKEKVDILSNISFYLKPGMMVLLLAGPSSGKTTLFKCLTNRIPSRGVVSGDLLFGNCPIDPKTHHTQYIYVSQTDNHIPTLTVRETLDFSIQCQSKLPEEQQDQLRNTVLEMLGMKHVEDTVIGNQSIRGVSGGQKKRMTVAVELFKGAKTIFMDEPTSGLDSTTSYELLSSIKLISESAHVPDGQVTFFGSKDQVLPFYKEYGLLCPKTQNPAEFLSNVYELSRINPDVELKSTDDFISAYESSNIYQENLKVVRDEIVKAKRFGLVAPKIDLFQQSLFNQIKLCIKRAFVMTFRDRPSLTSRFLKSVILGLLIGSLFFDVGNTQKSTQLLPSLTFFLLTFVVFGSLAGVQQLFIERPIFYDQQYCKYYHSFAYFSAGVICDLFWNFWDVFIFTNLSYWMIGLSSDINKFLYFLLILYVLDSLVIRTAKAVSVFSSTPIIASTIAPTFFCLLLLMAGYIIPHISIPTYWKWMYYVSPFKWSYEALLVNEVHDHTYRCEPDELLPPSNNPLLNLSYPYGYQGGRICPTTTGDQLLNSKDITTDFNYRFQALFVLLAMYIVSLVISLIGLRYFRYDSIPNNPPPVTTSILARQQKLIRRSTSGVVAMKKRLSEGCFLSFHNLTYQVYVSKSGGTRVIRTLLDNINGFVVPGTLVALMGSSGAGKSTLLDILANRSKNGILSGDIMVNGKPRDKFYNRYIAYVEQEDRLPNSQTIREAISFSANLRLPPDVSEAHKSDVVCYILDVLELIPLADVIIGTPENGISMEQRKRVNIGMELACNPDILFLDEPTTGLDSVSAQKIMTLVKKVATHGRSVICTIHQPAETIFNLFDSILLLTTGGYTAYFGEAGKNSEKIISYCRTYGFECPANKNPAEFLLDYSASINLQSRMAAHDKLCESRFSWVLKLVKMFKRETEATTTTSQDEIICQDGVGCAEDEESTTGNKPDVIDNYLGSDQYRANLATLTSDTIHSSFKATTFTTKHASNFRRQFSHLMTRSFLTAWRKKNVVITRSIRSLVLAFITGTLFWQIRNDQEGVNDRISFIFFSSTFASISCLSNIPSMFEERPLWYRELDSGTYRHLAFIFSTILSDMPFTMMYSCLFSAPVYWMAGLYADGHRFWIFMLTYYLYVQTLIIFSQLLGVICPNMSVANELTGIVFSIFSLFAGFIIRESFIPSYFKFFYQISFTRYAVETLTVNEMQSGIKFTCLPGQYIPVPVKINSTLTVYKPYCPIPDGETVLEIFNLDRSATKVNSIVLLSIFFVFTILILISSRIFKYKK</sequence>
<dbReference type="InterPro" id="IPR027417">
    <property type="entry name" value="P-loop_NTPase"/>
</dbReference>
<dbReference type="GO" id="GO:0140359">
    <property type="term" value="F:ABC-type transporter activity"/>
    <property type="evidence" value="ECO:0007669"/>
    <property type="project" value="InterPro"/>
</dbReference>
<dbReference type="EMBL" id="ADBJ01000010">
    <property type="protein sequence ID" value="EFA84196.1"/>
    <property type="molecule type" value="Genomic_DNA"/>
</dbReference>
<dbReference type="Pfam" id="PF01061">
    <property type="entry name" value="ABC2_membrane"/>
    <property type="match status" value="2"/>
</dbReference>
<dbReference type="RefSeq" id="XP_020436312.1">
    <property type="nucleotide sequence ID" value="XM_020574240.1"/>
</dbReference>
<dbReference type="InterPro" id="IPR034003">
    <property type="entry name" value="ABCG_PDR_2"/>
</dbReference>
<keyword evidence="3 8" id="KW-0812">Transmembrane</keyword>
<name>D3B4E8_HETP5</name>
<dbReference type="GeneID" id="31358794"/>
<protein>
    <submittedName>
        <fullName evidence="10">ABC transporter G family protein</fullName>
    </submittedName>
</protein>
<evidence type="ECO:0000259" key="9">
    <source>
        <dbReference type="PROSITE" id="PS50893"/>
    </source>
</evidence>
<feature type="transmembrane region" description="Helical" evidence="8">
    <location>
        <begin position="512"/>
        <end position="529"/>
    </location>
</feature>
<dbReference type="SMART" id="SM00382">
    <property type="entry name" value="AAA"/>
    <property type="match status" value="2"/>
</dbReference>
<evidence type="ECO:0000256" key="8">
    <source>
        <dbReference type="SAM" id="Phobius"/>
    </source>
</evidence>
<evidence type="ECO:0000313" key="10">
    <source>
        <dbReference type="EMBL" id="EFA84196.1"/>
    </source>
</evidence>
<proteinExistence type="predicted"/>
<dbReference type="PROSITE" id="PS00211">
    <property type="entry name" value="ABC_TRANSPORTER_1"/>
    <property type="match status" value="1"/>
</dbReference>
<dbReference type="STRING" id="670386.D3B4E8"/>
<dbReference type="OMA" id="QRMFQQY"/>
<dbReference type="GO" id="GO:0030587">
    <property type="term" value="P:sorocarp development"/>
    <property type="evidence" value="ECO:0007669"/>
    <property type="project" value="UniProtKB-ARBA"/>
</dbReference>
<dbReference type="SUPFAM" id="SSF52540">
    <property type="entry name" value="P-loop containing nucleoside triphosphate hydrolases"/>
    <property type="match status" value="2"/>
</dbReference>
<dbReference type="Pfam" id="PF00005">
    <property type="entry name" value="ABC_tran"/>
    <property type="match status" value="2"/>
</dbReference>
<keyword evidence="2" id="KW-0813">Transport</keyword>
<gene>
    <name evidence="10" type="primary">abcG16</name>
    <name evidence="10" type="ORF">PPL_03272</name>
</gene>
<feature type="domain" description="ABC transporter" evidence="9">
    <location>
        <begin position="717"/>
        <end position="963"/>
    </location>
</feature>
<evidence type="ECO:0000256" key="6">
    <source>
        <dbReference type="ARBA" id="ARBA00022989"/>
    </source>
</evidence>
<feature type="transmembrane region" description="Helical" evidence="8">
    <location>
        <begin position="651"/>
        <end position="673"/>
    </location>
</feature>
<feature type="transmembrane region" description="Helical" evidence="8">
    <location>
        <begin position="406"/>
        <end position="424"/>
    </location>
</feature>
<evidence type="ECO:0000313" key="11">
    <source>
        <dbReference type="Proteomes" id="UP000001396"/>
    </source>
</evidence>
<keyword evidence="5" id="KW-0067">ATP-binding</keyword>
<feature type="transmembrane region" description="Helical" evidence="8">
    <location>
        <begin position="1182"/>
        <end position="1206"/>
    </location>
</feature>
<dbReference type="FunCoup" id="D3B4E8">
    <property type="interactions" value="3"/>
</dbReference>
<feature type="transmembrane region" description="Helical" evidence="8">
    <location>
        <begin position="1141"/>
        <end position="1162"/>
    </location>
</feature>
<organism evidence="10 11">
    <name type="scientific">Heterostelium pallidum (strain ATCC 26659 / Pp 5 / PN500)</name>
    <name type="common">Cellular slime mold</name>
    <name type="synonym">Polysphondylium pallidum</name>
    <dbReference type="NCBI Taxonomy" id="670386"/>
    <lineage>
        <taxon>Eukaryota</taxon>
        <taxon>Amoebozoa</taxon>
        <taxon>Evosea</taxon>
        <taxon>Eumycetozoa</taxon>
        <taxon>Dictyostelia</taxon>
        <taxon>Acytosteliales</taxon>
        <taxon>Acytosteliaceae</taxon>
        <taxon>Heterostelium</taxon>
    </lineage>
</organism>
<dbReference type="Gene3D" id="3.40.50.300">
    <property type="entry name" value="P-loop containing nucleotide triphosphate hydrolases"/>
    <property type="match status" value="2"/>
</dbReference>
<keyword evidence="11" id="KW-1185">Reference proteome</keyword>
<feature type="transmembrane region" description="Helical" evidence="8">
    <location>
        <begin position="541"/>
        <end position="562"/>
    </location>
</feature>
<dbReference type="GO" id="GO:0005524">
    <property type="term" value="F:ATP binding"/>
    <property type="evidence" value="ECO:0007669"/>
    <property type="project" value="UniProtKB-KW"/>
</dbReference>
<dbReference type="Proteomes" id="UP000001396">
    <property type="component" value="Unassembled WGS sequence"/>
</dbReference>
<dbReference type="InterPro" id="IPR017871">
    <property type="entry name" value="ABC_transporter-like_CS"/>
</dbReference>
<dbReference type="GO" id="GO:0016887">
    <property type="term" value="F:ATP hydrolysis activity"/>
    <property type="evidence" value="ECO:0007669"/>
    <property type="project" value="InterPro"/>
</dbReference>
<dbReference type="InParanoid" id="D3B4E8"/>
<comment type="subcellular location">
    <subcellularLocation>
        <location evidence="1">Membrane</location>
        <topology evidence="1">Multi-pass membrane protein</topology>
    </subcellularLocation>
</comment>
<comment type="caution">
    <text evidence="10">The sequence shown here is derived from an EMBL/GenBank/DDBJ whole genome shotgun (WGS) entry which is preliminary data.</text>
</comment>
<dbReference type="InterPro" id="IPR013525">
    <property type="entry name" value="ABC2_TM"/>
</dbReference>
<dbReference type="InterPro" id="IPR003439">
    <property type="entry name" value="ABC_transporter-like_ATP-bd"/>
</dbReference>
<reference evidence="10 11" key="1">
    <citation type="journal article" date="2011" name="Genome Res.">
        <title>Phylogeny-wide analysis of social amoeba genomes highlights ancient origins for complex intercellular communication.</title>
        <authorList>
            <person name="Heidel A.J."/>
            <person name="Lawal H.M."/>
            <person name="Felder M."/>
            <person name="Schilde C."/>
            <person name="Helps N.R."/>
            <person name="Tunggal B."/>
            <person name="Rivero F."/>
            <person name="John U."/>
            <person name="Schleicher M."/>
            <person name="Eichinger L."/>
            <person name="Platzer M."/>
            <person name="Noegel A.A."/>
            <person name="Schaap P."/>
            <person name="Gloeckner G."/>
        </authorList>
    </citation>
    <scope>NUCLEOTIDE SEQUENCE [LARGE SCALE GENOMIC DNA]</scope>
    <source>
        <strain evidence="11">ATCC 26659 / Pp 5 / PN500</strain>
    </source>
</reference>
<feature type="transmembrane region" description="Helical" evidence="8">
    <location>
        <begin position="1218"/>
        <end position="1242"/>
    </location>
</feature>
<dbReference type="PANTHER" id="PTHR19241">
    <property type="entry name" value="ATP-BINDING CASSETTE TRANSPORTER"/>
    <property type="match status" value="1"/>
</dbReference>
<keyword evidence="7 8" id="KW-0472">Membrane</keyword>
<feature type="domain" description="ABC transporter" evidence="9">
    <location>
        <begin position="94"/>
        <end position="327"/>
    </location>
</feature>
<feature type="transmembrane region" description="Helical" evidence="8">
    <location>
        <begin position="476"/>
        <end position="500"/>
    </location>
</feature>